<dbReference type="EMBL" id="KV784405">
    <property type="protein sequence ID" value="OEU06671.1"/>
    <property type="molecule type" value="Genomic_DNA"/>
</dbReference>
<dbReference type="InParanoid" id="A0A1E7EL79"/>
<keyword evidence="7" id="KW-1185">Reference proteome</keyword>
<keyword evidence="3 5" id="KW-1133">Transmembrane helix</keyword>
<feature type="transmembrane region" description="Helical" evidence="5">
    <location>
        <begin position="82"/>
        <end position="102"/>
    </location>
</feature>
<keyword evidence="4 5" id="KW-0472">Membrane</keyword>
<dbReference type="GO" id="GO:0006506">
    <property type="term" value="P:GPI anchor biosynthetic process"/>
    <property type="evidence" value="ECO:0007669"/>
    <property type="project" value="InterPro"/>
</dbReference>
<evidence type="ECO:0000256" key="1">
    <source>
        <dbReference type="ARBA" id="ARBA00004141"/>
    </source>
</evidence>
<comment type="subcellular location">
    <subcellularLocation>
        <location evidence="1">Membrane</location>
        <topology evidence="1">Multi-pass membrane protein</topology>
    </subcellularLocation>
</comment>
<dbReference type="KEGG" id="fcy:FRACYDRAFT_200559"/>
<evidence type="ECO:0000256" key="4">
    <source>
        <dbReference type="ARBA" id="ARBA00023136"/>
    </source>
</evidence>
<name>A0A1E7EL79_9STRA</name>
<gene>
    <name evidence="6" type="ORF">FRACYDRAFT_200559</name>
</gene>
<dbReference type="GO" id="GO:0032216">
    <property type="term" value="F:glucosaminyl-phosphatidylinositol O-acyltransferase activity"/>
    <property type="evidence" value="ECO:0007669"/>
    <property type="project" value="TreeGrafter"/>
</dbReference>
<evidence type="ECO:0008006" key="8">
    <source>
        <dbReference type="Google" id="ProtNLM"/>
    </source>
</evidence>
<dbReference type="PANTHER" id="PTHR20661:SF0">
    <property type="entry name" value="PHOSPHATIDYLINOSITOL-GLYCAN BIOSYNTHESIS CLASS W PROTEIN"/>
    <property type="match status" value="1"/>
</dbReference>
<dbReference type="AlphaFoldDB" id="A0A1E7EL79"/>
<feature type="transmembrane region" description="Helical" evidence="5">
    <location>
        <begin position="458"/>
        <end position="477"/>
    </location>
</feature>
<organism evidence="6 7">
    <name type="scientific">Fragilariopsis cylindrus CCMP1102</name>
    <dbReference type="NCBI Taxonomy" id="635003"/>
    <lineage>
        <taxon>Eukaryota</taxon>
        <taxon>Sar</taxon>
        <taxon>Stramenopiles</taxon>
        <taxon>Ochrophyta</taxon>
        <taxon>Bacillariophyta</taxon>
        <taxon>Bacillariophyceae</taxon>
        <taxon>Bacillariophycidae</taxon>
        <taxon>Bacillariales</taxon>
        <taxon>Bacillariaceae</taxon>
        <taxon>Fragilariopsis</taxon>
    </lineage>
</organism>
<feature type="transmembrane region" description="Helical" evidence="5">
    <location>
        <begin position="133"/>
        <end position="150"/>
    </location>
</feature>
<protein>
    <recommendedName>
        <fullName evidence="8">GPI-anchored wall transfer protein</fullName>
    </recommendedName>
</protein>
<evidence type="ECO:0000256" key="3">
    <source>
        <dbReference type="ARBA" id="ARBA00022989"/>
    </source>
</evidence>
<feature type="transmembrane region" description="Helical" evidence="5">
    <location>
        <begin position="162"/>
        <end position="187"/>
    </location>
</feature>
<dbReference type="GO" id="GO:0072659">
    <property type="term" value="P:protein localization to plasma membrane"/>
    <property type="evidence" value="ECO:0007669"/>
    <property type="project" value="TreeGrafter"/>
</dbReference>
<dbReference type="GO" id="GO:0005783">
    <property type="term" value="C:endoplasmic reticulum"/>
    <property type="evidence" value="ECO:0007669"/>
    <property type="project" value="TreeGrafter"/>
</dbReference>
<feature type="transmembrane region" description="Helical" evidence="5">
    <location>
        <begin position="21"/>
        <end position="43"/>
    </location>
</feature>
<evidence type="ECO:0000313" key="7">
    <source>
        <dbReference type="Proteomes" id="UP000095751"/>
    </source>
</evidence>
<feature type="transmembrane region" description="Helical" evidence="5">
    <location>
        <begin position="313"/>
        <end position="335"/>
    </location>
</feature>
<sequence length="501" mass="57123">MKLRKEEFVTGHDGSNSPFEIIWICSSIIWSCWCYMELLLLLGNRSCGKSSSSLSSFRLCRRILLESIIIWFPMVLVQTNYLYPYGCILMIFQIILASILTFRRRRRNESGNNSDDDNNDSNNLNYVTLYRSTIYYLTFVAILAVDFELFPRKLCKTEIHGYGFMDVGAASFVISSGIIQGKSYVFVNHNKKLSSSTGVSWYTLFKPLRNAMPLIIIGILRCILNKEIDYQEHVTEYGLHWNFFFTLGVLAIIPTIRKQCILLSGSKFILSSPRRSSLVVVVPRSSQEEEEEGAAVMNSSIVYDFFRGNREGILGCIGYIFLHSCGELIGQYYIFNNVHDSNVDSGSGSGSITILLWILHFGIEYLFQFTVSRRTTNLSFCLWSLAHNITLLWSFKTLLLVLTTNLTNNTCQSIQNMNIIPIGMNLINQYGLISFLIANLMTGFINLMIPTIDISDPIAIWIVYIYICSISVVVLLYDKLMLSMSHNKSTTVKLKLKKKNE</sequence>
<dbReference type="PANTHER" id="PTHR20661">
    <property type="entry name" value="PHOSPHATIDYLINOSITOL-GLYCAN BIOSYNTHESIS CLASS W PROTEIN"/>
    <property type="match status" value="1"/>
</dbReference>
<dbReference type="Pfam" id="PF06423">
    <property type="entry name" value="GWT1"/>
    <property type="match status" value="1"/>
</dbReference>
<dbReference type="InterPro" id="IPR009447">
    <property type="entry name" value="PIGW/GWT1"/>
</dbReference>
<evidence type="ECO:0000256" key="5">
    <source>
        <dbReference type="SAM" id="Phobius"/>
    </source>
</evidence>
<feature type="transmembrane region" description="Helical" evidence="5">
    <location>
        <begin position="347"/>
        <end position="367"/>
    </location>
</feature>
<evidence type="ECO:0000256" key="2">
    <source>
        <dbReference type="ARBA" id="ARBA00022692"/>
    </source>
</evidence>
<feature type="transmembrane region" description="Helical" evidence="5">
    <location>
        <begin position="430"/>
        <end position="452"/>
    </location>
</feature>
<evidence type="ECO:0000313" key="6">
    <source>
        <dbReference type="EMBL" id="OEU06671.1"/>
    </source>
</evidence>
<dbReference type="Proteomes" id="UP000095751">
    <property type="component" value="Unassembled WGS sequence"/>
</dbReference>
<dbReference type="GO" id="GO:0016020">
    <property type="term" value="C:membrane"/>
    <property type="evidence" value="ECO:0007669"/>
    <property type="project" value="UniProtKB-SubCell"/>
</dbReference>
<accession>A0A1E7EL79</accession>
<dbReference type="OrthoDB" id="15270at2759"/>
<proteinExistence type="predicted"/>
<keyword evidence="2 5" id="KW-0812">Transmembrane</keyword>
<reference evidence="6 7" key="1">
    <citation type="submission" date="2016-09" db="EMBL/GenBank/DDBJ databases">
        <title>Extensive genetic diversity and differential bi-allelic expression allows diatom success in the polar Southern Ocean.</title>
        <authorList>
            <consortium name="DOE Joint Genome Institute"/>
            <person name="Mock T."/>
            <person name="Otillar R.P."/>
            <person name="Strauss J."/>
            <person name="Dupont C."/>
            <person name="Frickenhaus S."/>
            <person name="Maumus F."/>
            <person name="Mcmullan M."/>
            <person name="Sanges R."/>
            <person name="Schmutz J."/>
            <person name="Toseland A."/>
            <person name="Valas R."/>
            <person name="Veluchamy A."/>
            <person name="Ward B.J."/>
            <person name="Allen A."/>
            <person name="Barry K."/>
            <person name="Falciatore A."/>
            <person name="Ferrante M."/>
            <person name="Fortunato A.E."/>
            <person name="Gloeckner G."/>
            <person name="Gruber A."/>
            <person name="Hipkin R."/>
            <person name="Janech M."/>
            <person name="Kroth P."/>
            <person name="Leese F."/>
            <person name="Lindquist E."/>
            <person name="Lyon B.R."/>
            <person name="Martin J."/>
            <person name="Mayer C."/>
            <person name="Parker M."/>
            <person name="Quesneville H."/>
            <person name="Raymond J."/>
            <person name="Uhlig C."/>
            <person name="Valentin K.U."/>
            <person name="Worden A.Z."/>
            <person name="Armbrust E.V."/>
            <person name="Bowler C."/>
            <person name="Green B."/>
            <person name="Moulton V."/>
            <person name="Van Oosterhout C."/>
            <person name="Grigoriev I."/>
        </authorList>
    </citation>
    <scope>NUCLEOTIDE SEQUENCE [LARGE SCALE GENOMIC DNA]</scope>
    <source>
        <strain evidence="6 7">CCMP1102</strain>
    </source>
</reference>